<dbReference type="Gene3D" id="3.30.160.810">
    <property type="match status" value="1"/>
</dbReference>
<proteinExistence type="inferred from homology"/>
<name>A0A176WQE3_MARPO</name>
<dbReference type="GO" id="GO:0006412">
    <property type="term" value="P:translation"/>
    <property type="evidence" value="ECO:0007669"/>
    <property type="project" value="InterPro"/>
</dbReference>
<dbReference type="InterPro" id="IPR019926">
    <property type="entry name" value="Ribosomal_uL3_CS"/>
</dbReference>
<dbReference type="GO" id="GO:0003735">
    <property type="term" value="F:structural constituent of ribosome"/>
    <property type="evidence" value="ECO:0007669"/>
    <property type="project" value="InterPro"/>
</dbReference>
<dbReference type="FunFam" id="3.30.160.810:FF:000001">
    <property type="entry name" value="50S ribosomal protein L3"/>
    <property type="match status" value="1"/>
</dbReference>
<feature type="compositionally biased region" description="Polar residues" evidence="8">
    <location>
        <begin position="44"/>
        <end position="53"/>
    </location>
</feature>
<evidence type="ECO:0000256" key="5">
    <source>
        <dbReference type="ARBA" id="ARBA00023274"/>
    </source>
</evidence>
<comment type="similarity">
    <text evidence="1 7">Belongs to the universal ribosomal protein uL3 family.</text>
</comment>
<evidence type="ECO:0000256" key="8">
    <source>
        <dbReference type="SAM" id="MobiDB-lite"/>
    </source>
</evidence>
<dbReference type="InterPro" id="IPR019927">
    <property type="entry name" value="Ribosomal_uL3_bac/org-type"/>
</dbReference>
<dbReference type="GO" id="GO:1990904">
    <property type="term" value="C:ribonucleoprotein complex"/>
    <property type="evidence" value="ECO:0007669"/>
    <property type="project" value="UniProtKB-KW"/>
</dbReference>
<keyword evidence="2" id="KW-0699">rRNA-binding</keyword>
<protein>
    <recommendedName>
        <fullName evidence="6">Large ribosomal subunit protein uL3c</fullName>
    </recommendedName>
</protein>
<evidence type="ECO:0000256" key="2">
    <source>
        <dbReference type="ARBA" id="ARBA00022730"/>
    </source>
</evidence>
<dbReference type="PANTHER" id="PTHR11229">
    <property type="entry name" value="50S RIBOSOMAL PROTEIN L3"/>
    <property type="match status" value="1"/>
</dbReference>
<keyword evidence="5 7" id="KW-0687">Ribonucleoprotein</keyword>
<keyword evidence="3" id="KW-0694">RNA-binding</keyword>
<sequence>MVEPYLRREARLETADPTRRGRAFGQWLLAQYPPAGPEGRKGLPTSQRAEQSTAKQSFAAMAALASISSSLATLSLNSAAVNVSASTSAPALIPAFSGLRTGSLPLSAAKSSSDFHSVVSVTLARSSSSNGGASRGVVTMGPLEAGVGLMGTKMGMMTYFTPEGNAIPVTVIGFHEGNIVTQVKTDATDGYSAVQVGYRRVRDRKLTKPEMGHLKKVDVIPMRHLQEFRLTSVDGFEPAQRLKLDELFKEGDLIDVAGDSIGKGFAGGIKRWHFARGQRTHGSKSYRQLGSIGAGTTPGRVYPGKKMPGRLGGGRAKIRKLEIIKVDDEMHAMLIKGSVPGKPGNLLRITPAKLVGINLPK</sequence>
<accession>A0A176WQE3</accession>
<evidence type="ECO:0000256" key="4">
    <source>
        <dbReference type="ARBA" id="ARBA00022980"/>
    </source>
</evidence>
<dbReference type="InterPro" id="IPR000597">
    <property type="entry name" value="Ribosomal_uL3"/>
</dbReference>
<dbReference type="InterPro" id="IPR009000">
    <property type="entry name" value="Transl_B-barrel_sf"/>
</dbReference>
<dbReference type="EMBL" id="LVLJ01000189">
    <property type="protein sequence ID" value="OAE35340.1"/>
    <property type="molecule type" value="Genomic_DNA"/>
</dbReference>
<dbReference type="GO" id="GO:0005840">
    <property type="term" value="C:ribosome"/>
    <property type="evidence" value="ECO:0007669"/>
    <property type="project" value="UniProtKB-KW"/>
</dbReference>
<dbReference type="GO" id="GO:0019843">
    <property type="term" value="F:rRNA binding"/>
    <property type="evidence" value="ECO:0007669"/>
    <property type="project" value="UniProtKB-KW"/>
</dbReference>
<dbReference type="Pfam" id="PF00297">
    <property type="entry name" value="Ribosomal_L3"/>
    <property type="match status" value="1"/>
</dbReference>
<dbReference type="Proteomes" id="UP000077202">
    <property type="component" value="Unassembled WGS sequence"/>
</dbReference>
<dbReference type="NCBIfam" id="TIGR03625">
    <property type="entry name" value="L3_bact"/>
    <property type="match status" value="1"/>
</dbReference>
<feature type="region of interest" description="Disordered" evidence="8">
    <location>
        <begin position="35"/>
        <end position="54"/>
    </location>
</feature>
<gene>
    <name evidence="9" type="ORF">AXG93_4491s1200</name>
</gene>
<dbReference type="PROSITE" id="PS00474">
    <property type="entry name" value="RIBOSOMAL_L3"/>
    <property type="match status" value="1"/>
</dbReference>
<dbReference type="SUPFAM" id="SSF50447">
    <property type="entry name" value="Translation proteins"/>
    <property type="match status" value="1"/>
</dbReference>
<dbReference type="Gene3D" id="2.40.30.10">
    <property type="entry name" value="Translation factors"/>
    <property type="match status" value="1"/>
</dbReference>
<evidence type="ECO:0000256" key="7">
    <source>
        <dbReference type="RuleBase" id="RU003905"/>
    </source>
</evidence>
<keyword evidence="4 7" id="KW-0689">Ribosomal protein</keyword>
<evidence type="ECO:0000313" key="9">
    <source>
        <dbReference type="EMBL" id="OAE35340.1"/>
    </source>
</evidence>
<reference evidence="9" key="1">
    <citation type="submission" date="2016-03" db="EMBL/GenBank/DDBJ databases">
        <title>Mechanisms controlling the formation of the plant cell surface in tip-growing cells are functionally conserved among land plants.</title>
        <authorList>
            <person name="Honkanen S."/>
            <person name="Jones V.A."/>
            <person name="Morieri G."/>
            <person name="Champion C."/>
            <person name="Hetherington A.J."/>
            <person name="Kelly S."/>
            <person name="Saint-Marcoux D."/>
            <person name="Proust H."/>
            <person name="Prescott H."/>
            <person name="Dolan L."/>
        </authorList>
    </citation>
    <scope>NUCLEOTIDE SEQUENCE [LARGE SCALE GENOMIC DNA]</scope>
    <source>
        <tissue evidence="9">Whole gametophyte</tissue>
    </source>
</reference>
<evidence type="ECO:0000256" key="6">
    <source>
        <dbReference type="ARBA" id="ARBA00035213"/>
    </source>
</evidence>
<dbReference type="PANTHER" id="PTHR11229:SF16">
    <property type="entry name" value="LARGE RIBOSOMAL SUBUNIT PROTEIN UL3C"/>
    <property type="match status" value="1"/>
</dbReference>
<organism evidence="9 10">
    <name type="scientific">Marchantia polymorpha subsp. ruderalis</name>
    <dbReference type="NCBI Taxonomy" id="1480154"/>
    <lineage>
        <taxon>Eukaryota</taxon>
        <taxon>Viridiplantae</taxon>
        <taxon>Streptophyta</taxon>
        <taxon>Embryophyta</taxon>
        <taxon>Marchantiophyta</taxon>
        <taxon>Marchantiopsida</taxon>
        <taxon>Marchantiidae</taxon>
        <taxon>Marchantiales</taxon>
        <taxon>Marchantiaceae</taxon>
        <taxon>Marchantia</taxon>
    </lineage>
</organism>
<dbReference type="GO" id="GO:0009941">
    <property type="term" value="C:chloroplast envelope"/>
    <property type="evidence" value="ECO:0007669"/>
    <property type="project" value="TreeGrafter"/>
</dbReference>
<dbReference type="HAMAP" id="MF_01325_B">
    <property type="entry name" value="Ribosomal_uL3_B"/>
    <property type="match status" value="1"/>
</dbReference>
<evidence type="ECO:0000256" key="1">
    <source>
        <dbReference type="ARBA" id="ARBA00006540"/>
    </source>
</evidence>
<evidence type="ECO:0000256" key="3">
    <source>
        <dbReference type="ARBA" id="ARBA00022884"/>
    </source>
</evidence>
<dbReference type="AlphaFoldDB" id="A0A176WQE3"/>
<dbReference type="FunFam" id="2.40.30.10:FF:000065">
    <property type="entry name" value="50S ribosomal protein L3, chloroplastic"/>
    <property type="match status" value="1"/>
</dbReference>
<keyword evidence="10" id="KW-1185">Reference proteome</keyword>
<evidence type="ECO:0000313" key="10">
    <source>
        <dbReference type="Proteomes" id="UP000077202"/>
    </source>
</evidence>
<comment type="caution">
    <text evidence="9">The sequence shown here is derived from an EMBL/GenBank/DDBJ whole genome shotgun (WGS) entry which is preliminary data.</text>
</comment>